<keyword evidence="1" id="KW-0472">Membrane</keyword>
<dbReference type="EMBL" id="WHOD01000128">
    <property type="protein sequence ID" value="NOU97906.1"/>
    <property type="molecule type" value="Genomic_DNA"/>
</dbReference>
<keyword evidence="3" id="KW-1185">Reference proteome</keyword>
<dbReference type="Proteomes" id="UP000641588">
    <property type="component" value="Unassembled WGS sequence"/>
</dbReference>
<proteinExistence type="predicted"/>
<evidence type="ECO:0000313" key="3">
    <source>
        <dbReference type="Proteomes" id="UP000641588"/>
    </source>
</evidence>
<feature type="transmembrane region" description="Helical" evidence="1">
    <location>
        <begin position="68"/>
        <end position="89"/>
    </location>
</feature>
<keyword evidence="1" id="KW-1133">Transmembrane helix</keyword>
<sequence length="95" mass="10964">MEPEQRTEREITYQVGWKRGKIKLNTAHPVDCGEPAAQIEGTKNLLSGIDSLNLRWLWRPVGLIKDEVLQVVLWVFPVIAFGISMWLIYKLSFQP</sequence>
<organism evidence="2 3">
    <name type="scientific">Paenibacillus foliorum</name>
    <dbReference type="NCBI Taxonomy" id="2654974"/>
    <lineage>
        <taxon>Bacteria</taxon>
        <taxon>Bacillati</taxon>
        <taxon>Bacillota</taxon>
        <taxon>Bacilli</taxon>
        <taxon>Bacillales</taxon>
        <taxon>Paenibacillaceae</taxon>
        <taxon>Paenibacillus</taxon>
    </lineage>
</organism>
<protein>
    <submittedName>
        <fullName evidence="2">Uncharacterized protein</fullName>
    </submittedName>
</protein>
<dbReference type="RefSeq" id="WP_171656159.1">
    <property type="nucleotide sequence ID" value="NZ_WHOD01000128.1"/>
</dbReference>
<comment type="caution">
    <text evidence="2">The sequence shown here is derived from an EMBL/GenBank/DDBJ whole genome shotgun (WGS) entry which is preliminary data.</text>
</comment>
<dbReference type="AlphaFoldDB" id="A0A972H7N3"/>
<gene>
    <name evidence="2" type="ORF">GC093_32470</name>
</gene>
<evidence type="ECO:0000313" key="2">
    <source>
        <dbReference type="EMBL" id="NOU97906.1"/>
    </source>
</evidence>
<reference evidence="2" key="1">
    <citation type="submission" date="2019-10" db="EMBL/GenBank/DDBJ databases">
        <title>Description of Paenibacillus glebae sp. nov.</title>
        <authorList>
            <person name="Carlier A."/>
            <person name="Qi S."/>
        </authorList>
    </citation>
    <scope>NUCLEOTIDE SEQUENCE</scope>
    <source>
        <strain evidence="2">LMG 31456</strain>
    </source>
</reference>
<evidence type="ECO:0000256" key="1">
    <source>
        <dbReference type="SAM" id="Phobius"/>
    </source>
</evidence>
<accession>A0A972H7N3</accession>
<keyword evidence="1" id="KW-0812">Transmembrane</keyword>
<name>A0A972H7N3_9BACL</name>